<accession>H1HK50</accession>
<evidence type="ECO:0000313" key="2">
    <source>
        <dbReference type="Proteomes" id="UP000003167"/>
    </source>
</evidence>
<comment type="caution">
    <text evidence="1">The sequence shown here is derived from an EMBL/GenBank/DDBJ whole genome shotgun (WGS) entry which is preliminary data.</text>
</comment>
<name>H1HK50_9BACT</name>
<dbReference type="EMBL" id="AGEK01000016">
    <property type="protein sequence ID" value="EHO72951.1"/>
    <property type="molecule type" value="Genomic_DNA"/>
</dbReference>
<gene>
    <name evidence="1" type="ORF">HMPREF9944_00544</name>
</gene>
<dbReference type="Proteomes" id="UP000003167">
    <property type="component" value="Unassembled WGS sequence"/>
</dbReference>
<organism evidence="1 2">
    <name type="scientific">Segatella maculosa OT 289</name>
    <dbReference type="NCBI Taxonomy" id="999422"/>
    <lineage>
        <taxon>Bacteria</taxon>
        <taxon>Pseudomonadati</taxon>
        <taxon>Bacteroidota</taxon>
        <taxon>Bacteroidia</taxon>
        <taxon>Bacteroidales</taxon>
        <taxon>Prevotellaceae</taxon>
        <taxon>Segatella</taxon>
    </lineage>
</organism>
<sequence length="38" mass="4209">MVIRFYLHGDNAIPSAAKSGKNGWKSNYLPFIAVSARQ</sequence>
<dbReference type="HOGENOM" id="CLU_3331459_0_0_10"/>
<reference evidence="1 2" key="1">
    <citation type="submission" date="2011-12" db="EMBL/GenBank/DDBJ databases">
        <title>The Genome Sequence of Prevotella maculosa OT 289.</title>
        <authorList>
            <consortium name="The Broad Institute Genome Sequencing Platform"/>
            <person name="Earl A."/>
            <person name="Ward D."/>
            <person name="Feldgarden M."/>
            <person name="Gevers D."/>
            <person name="Izard J."/>
            <person name="Blanton J.M."/>
            <person name="Mathney J."/>
            <person name="Tanner A.C."/>
            <person name="Dewhirst F.E."/>
            <person name="Young S.K."/>
            <person name="Zeng Q."/>
            <person name="Gargeya S."/>
            <person name="Fitzgerald M."/>
            <person name="Haas B."/>
            <person name="Abouelleil A."/>
            <person name="Alvarado L."/>
            <person name="Arachchi H.M."/>
            <person name="Berlin A."/>
            <person name="Chapman S.B."/>
            <person name="Gearin G."/>
            <person name="Goldberg J."/>
            <person name="Griggs A."/>
            <person name="Gujja S."/>
            <person name="Hansen M."/>
            <person name="Heiman D."/>
            <person name="Howarth C."/>
            <person name="Larimer J."/>
            <person name="Lui A."/>
            <person name="MacDonald P.J.P."/>
            <person name="McCowen C."/>
            <person name="Montmayeur A."/>
            <person name="Murphy C."/>
            <person name="Neiman D."/>
            <person name="Pearson M."/>
            <person name="Priest M."/>
            <person name="Roberts A."/>
            <person name="Saif S."/>
            <person name="Shea T."/>
            <person name="Sisk P."/>
            <person name="Stolte C."/>
            <person name="Sykes S."/>
            <person name="Wortman J."/>
            <person name="Nusbaum C."/>
            <person name="Birren B."/>
        </authorList>
    </citation>
    <scope>NUCLEOTIDE SEQUENCE [LARGE SCALE GENOMIC DNA]</scope>
    <source>
        <strain evidence="1 2">OT 289</strain>
    </source>
</reference>
<keyword evidence="2" id="KW-1185">Reference proteome</keyword>
<proteinExistence type="predicted"/>
<protein>
    <submittedName>
        <fullName evidence="1">Uncharacterized protein</fullName>
    </submittedName>
</protein>
<dbReference type="PATRIC" id="fig|999422.3.peg.546"/>
<dbReference type="AlphaFoldDB" id="H1HK50"/>
<evidence type="ECO:0000313" key="1">
    <source>
        <dbReference type="EMBL" id="EHO72951.1"/>
    </source>
</evidence>